<dbReference type="GO" id="GO:0003677">
    <property type="term" value="F:DNA binding"/>
    <property type="evidence" value="ECO:0007669"/>
    <property type="project" value="InterPro"/>
</dbReference>
<evidence type="ECO:0000259" key="2">
    <source>
        <dbReference type="Pfam" id="PF01609"/>
    </source>
</evidence>
<dbReference type="AlphaFoldDB" id="A0A6B3N788"/>
<sequence>MSEPAIFSSAGSFPEFTKYFYSFPLLNRTLTFCVLSYYKLKCGRWVTKSFPIYVLGDTAFGTIKFIHKVRGNSFNHHAIVGIPKTRTLTDGRKVSEIKTRGQQVKLTGLDIPVFLSWVWLKRDGKRIQRFVISTKPMKGTTISRWRKRRWQIEGFFQTVKHRFSLHRFGQKTLLGVYRWLILSLISYLLAYWVYLYFDNPPDLDWCYYGQQALILLLPHILLLSLLEKIESLIPWLNQRGFDFCLMRCKI</sequence>
<feature type="transmembrane region" description="Helical" evidence="1">
    <location>
        <begin position="207"/>
        <end position="226"/>
    </location>
</feature>
<evidence type="ECO:0000313" key="3">
    <source>
        <dbReference type="EMBL" id="NER28979.1"/>
    </source>
</evidence>
<reference evidence="3" key="1">
    <citation type="submission" date="2019-11" db="EMBL/GenBank/DDBJ databases">
        <title>Genomic insights into an expanded diversity of filamentous marine cyanobacteria reveals the extraordinary biosynthetic potential of Moorea and Okeania.</title>
        <authorList>
            <person name="Ferreira Leao T."/>
            <person name="Wang M."/>
            <person name="Moss N."/>
            <person name="Da Silva R."/>
            <person name="Sanders J."/>
            <person name="Nurk S."/>
            <person name="Gurevich A."/>
            <person name="Humphrey G."/>
            <person name="Reher R."/>
            <person name="Zhu Q."/>
            <person name="Belda-Ferre P."/>
            <person name="Glukhov E."/>
            <person name="Rex R."/>
            <person name="Dorrestein P.C."/>
            <person name="Knight R."/>
            <person name="Pevzner P."/>
            <person name="Gerwick W.H."/>
            <person name="Gerwick L."/>
        </authorList>
    </citation>
    <scope>NUCLEOTIDE SEQUENCE</scope>
    <source>
        <strain evidence="3">SIO1C4</strain>
    </source>
</reference>
<keyword evidence="1" id="KW-0812">Transmembrane</keyword>
<keyword evidence="1" id="KW-0472">Membrane</keyword>
<feature type="transmembrane region" description="Helical" evidence="1">
    <location>
        <begin position="20"/>
        <end position="38"/>
    </location>
</feature>
<accession>A0A6B3N788</accession>
<protein>
    <submittedName>
        <fullName evidence="3">Transposase</fullName>
    </submittedName>
</protein>
<proteinExistence type="predicted"/>
<dbReference type="InterPro" id="IPR012337">
    <property type="entry name" value="RNaseH-like_sf"/>
</dbReference>
<gene>
    <name evidence="3" type="ORF">F6J89_15405</name>
</gene>
<dbReference type="EMBL" id="JAAHFQ010000288">
    <property type="protein sequence ID" value="NER28979.1"/>
    <property type="molecule type" value="Genomic_DNA"/>
</dbReference>
<name>A0A6B3N788_9CYAN</name>
<dbReference type="SUPFAM" id="SSF53098">
    <property type="entry name" value="Ribonuclease H-like"/>
    <property type="match status" value="1"/>
</dbReference>
<dbReference type="GO" id="GO:0004803">
    <property type="term" value="F:transposase activity"/>
    <property type="evidence" value="ECO:0007669"/>
    <property type="project" value="InterPro"/>
</dbReference>
<feature type="transmembrane region" description="Helical" evidence="1">
    <location>
        <begin position="176"/>
        <end position="195"/>
    </location>
</feature>
<dbReference type="InterPro" id="IPR002559">
    <property type="entry name" value="Transposase_11"/>
</dbReference>
<evidence type="ECO:0000256" key="1">
    <source>
        <dbReference type="SAM" id="Phobius"/>
    </source>
</evidence>
<organism evidence="3">
    <name type="scientific">Symploca sp. SIO1C4</name>
    <dbReference type="NCBI Taxonomy" id="2607765"/>
    <lineage>
        <taxon>Bacteria</taxon>
        <taxon>Bacillati</taxon>
        <taxon>Cyanobacteriota</taxon>
        <taxon>Cyanophyceae</taxon>
        <taxon>Coleofasciculales</taxon>
        <taxon>Coleofasciculaceae</taxon>
        <taxon>Symploca</taxon>
    </lineage>
</organism>
<dbReference type="GO" id="GO:0006313">
    <property type="term" value="P:DNA transposition"/>
    <property type="evidence" value="ECO:0007669"/>
    <property type="project" value="InterPro"/>
</dbReference>
<feature type="domain" description="Transposase IS4-like" evidence="2">
    <location>
        <begin position="51"/>
        <end position="189"/>
    </location>
</feature>
<dbReference type="Pfam" id="PF01609">
    <property type="entry name" value="DDE_Tnp_1"/>
    <property type="match status" value="1"/>
</dbReference>
<keyword evidence="1" id="KW-1133">Transmembrane helix</keyword>
<comment type="caution">
    <text evidence="3">The sequence shown here is derived from an EMBL/GenBank/DDBJ whole genome shotgun (WGS) entry which is preliminary data.</text>
</comment>